<dbReference type="SUPFAM" id="SSF49899">
    <property type="entry name" value="Concanavalin A-like lectins/glucanases"/>
    <property type="match status" value="1"/>
</dbReference>
<feature type="signal peptide" evidence="1">
    <location>
        <begin position="1"/>
        <end position="22"/>
    </location>
</feature>
<sequence>MRSFMYVVTLLIIVLQLSVAEAATYAFRTTAYNWETTDINVVWDQTQTAYPRDDDKQVVNLGFTFNFAGVNYTQVRIHANGVLQFGADTQFHRQFTNTNLPVTVAPPSCSGCIAGSQADRLLAIYWDDINPRLGGTVRYQTKGSGTNRRFVVSWENVPHYNFGGQYTFQIVLYENGEFVYQYGAGNASGVSATIGVEVDNTDYTLYSFDSSFSYAGTAIRWFKPSGEPQRLAEYWFEEGQWSYQPNEVIDWSGNGYNGNAMGNTQSTADGWVCRAANIPLNTTVVSSGINTNIDVDAAIGSSGSISFWYNSNVRWNNSDNQLFDATSQNNRWFYLTKRSNGRLRFAVTDSNGTTIAAETSPNNTNSGIWRHIAVTWRLAPGNNQTILRVYVDGNLQSSQQGTTNGSLPASLGTLVLGDNASNFVQSGLGTLNSSDGRIDEVRVYNFEISNADVLNDMAASHDCVFINHLRIEHDGQGLTCAAENITLKACSNNDCSVLYPGFVTATINANGTNIGSTSFSGGSTTFAVSQPVPASLMLGGTISPAALFPTQCRVDTGNVSCNLAFVDTGWLFDPIESQISGVNFNTGVRLQAVRKDNNTGACQSVLTGTQTVELRLRCVDPASCSADAQMQFQFRDAANQSRQLSKNTFASYSLNFSGGAAELALANYNDVGSLRIDAQKTMATGALLSGSSNTFVVRPHTLAVVQAKRQDGSANPGTTNTGVGFVAAGEPFNIVIEARNAQGMPTPSFGREAVRQLVQPVYGALEYPAAGRDGLFNPGVTDISQPALNGQQTVTDVSWHEAGSIRLQAKLNNDTYLGVADVSSKPLSDVIGRFYPQHFELTASDVQNGCRASADTSQHFSYMSEDKLSLSYQVSAQGLAGNTLENYHTGAYADTAQFLLVAQNNTQRLDAGRLEVNTGQWLQGVYSVTQTNAAFNRTATPDGPYTNLQFGLQVLTGSERDNRNFPLFTLGADAVALNGEVNMRFGRLLLQNGAGPEEEPLPLVLRSEYWDGSRFIVNQQDSCSVLTAGQLSSLTSPALSFAGAGAPLQQGVLPAGALWAQPSLVPGVWRIEYQASPWLQYNWSGTAAGFDENPQAELMFGRFRGNPRQISWRELFQ</sequence>
<dbReference type="RefSeq" id="WP_008219882.1">
    <property type="nucleotide sequence ID" value="NZ_BAFK01000005.1"/>
</dbReference>
<keyword evidence="4" id="KW-1185">Reference proteome</keyword>
<protein>
    <recommendedName>
        <fullName evidence="2">DUF6701 domain-containing protein</fullName>
    </recommendedName>
</protein>
<keyword evidence="1" id="KW-0732">Signal</keyword>
<evidence type="ECO:0000256" key="1">
    <source>
        <dbReference type="SAM" id="SignalP"/>
    </source>
</evidence>
<accession>I1DW86</accession>
<feature type="chain" id="PRO_5003638661" description="DUF6701 domain-containing protein" evidence="1">
    <location>
        <begin position="23"/>
        <end position="1117"/>
    </location>
</feature>
<dbReference type="InterPro" id="IPR046524">
    <property type="entry name" value="DUF6701"/>
</dbReference>
<evidence type="ECO:0000313" key="4">
    <source>
        <dbReference type="Proteomes" id="UP000004374"/>
    </source>
</evidence>
<dbReference type="EMBL" id="BAFK01000005">
    <property type="protein sequence ID" value="GAB58314.1"/>
    <property type="molecule type" value="Genomic_DNA"/>
</dbReference>
<dbReference type="InterPro" id="IPR013320">
    <property type="entry name" value="ConA-like_dom_sf"/>
</dbReference>
<evidence type="ECO:0000313" key="3">
    <source>
        <dbReference type="EMBL" id="GAB58314.1"/>
    </source>
</evidence>
<dbReference type="Proteomes" id="UP000004374">
    <property type="component" value="Unassembled WGS sequence"/>
</dbReference>
<organism evidence="3 4">
    <name type="scientific">Rheinheimera nanhaiensis E407-8</name>
    <dbReference type="NCBI Taxonomy" id="562729"/>
    <lineage>
        <taxon>Bacteria</taxon>
        <taxon>Pseudomonadati</taxon>
        <taxon>Pseudomonadota</taxon>
        <taxon>Gammaproteobacteria</taxon>
        <taxon>Chromatiales</taxon>
        <taxon>Chromatiaceae</taxon>
        <taxon>Rheinheimera</taxon>
    </lineage>
</organism>
<proteinExistence type="predicted"/>
<dbReference type="Gene3D" id="2.60.120.200">
    <property type="match status" value="1"/>
</dbReference>
<reference evidence="3 4" key="1">
    <citation type="journal article" date="2012" name="J. Bacteriol.">
        <title>Genome Sequence of the Protease-Producing Bacterium Rheinheimera nanhaiensis E407-8T, Isolated from Deep-Sea Sediment of the South China Sea.</title>
        <authorList>
            <person name="Zhang X.-Y."/>
            <person name="Zhang Y.-J."/>
            <person name="Qin Q.-L."/>
            <person name="Xie B.-B."/>
            <person name="Chen X.-L."/>
            <person name="Zhou B.-C."/>
            <person name="Zhang Y.-Z."/>
        </authorList>
    </citation>
    <scope>NUCLEOTIDE SEQUENCE [LARGE SCALE GENOMIC DNA]</scope>
    <source>
        <strain evidence="3 4">E407-8</strain>
    </source>
</reference>
<dbReference type="AlphaFoldDB" id="I1DW86"/>
<evidence type="ECO:0000259" key="2">
    <source>
        <dbReference type="Pfam" id="PF20419"/>
    </source>
</evidence>
<dbReference type="OrthoDB" id="9790247at2"/>
<comment type="caution">
    <text evidence="3">The sequence shown here is derived from an EMBL/GenBank/DDBJ whole genome shotgun (WGS) entry which is preliminary data.</text>
</comment>
<name>I1DW86_9GAMM</name>
<feature type="domain" description="DUF6701" evidence="2">
    <location>
        <begin position="549"/>
        <end position="1114"/>
    </location>
</feature>
<dbReference type="STRING" id="562729.RNAN_1286"/>
<gene>
    <name evidence="3" type="ORF">RNAN_1286</name>
</gene>
<dbReference type="Pfam" id="PF20419">
    <property type="entry name" value="DUF6701"/>
    <property type="match status" value="1"/>
</dbReference>